<dbReference type="GO" id="GO:0016020">
    <property type="term" value="C:membrane"/>
    <property type="evidence" value="ECO:0007669"/>
    <property type="project" value="UniProtKB-SubCell"/>
</dbReference>
<dbReference type="Pfam" id="PF01594">
    <property type="entry name" value="AI-2E_transport"/>
    <property type="match status" value="1"/>
</dbReference>
<evidence type="ECO:0000256" key="4">
    <source>
        <dbReference type="ARBA" id="ARBA00022989"/>
    </source>
</evidence>
<evidence type="ECO:0000256" key="5">
    <source>
        <dbReference type="ARBA" id="ARBA00023136"/>
    </source>
</evidence>
<dbReference type="RefSeq" id="WP_177201150.1">
    <property type="nucleotide sequence ID" value="NZ_FOOU01000006.1"/>
</dbReference>
<feature type="transmembrane region" description="Helical" evidence="6">
    <location>
        <begin position="60"/>
        <end position="80"/>
    </location>
</feature>
<comment type="similarity">
    <text evidence="2">Belongs to the autoinducer-2 exporter (AI-2E) (TC 2.A.86) family.</text>
</comment>
<reference evidence="8" key="1">
    <citation type="submission" date="2016-10" db="EMBL/GenBank/DDBJ databases">
        <authorList>
            <person name="Varghese N."/>
            <person name="Submissions S."/>
        </authorList>
    </citation>
    <scope>NUCLEOTIDE SEQUENCE [LARGE SCALE GENOMIC DNA]</scope>
    <source>
        <strain evidence="8">CGMCC 1.10971</strain>
    </source>
</reference>
<dbReference type="InterPro" id="IPR002549">
    <property type="entry name" value="AI-2E-like"/>
</dbReference>
<organism evidence="7 8">
    <name type="scientific">Neptunomonas qingdaonensis</name>
    <dbReference type="NCBI Taxonomy" id="1045558"/>
    <lineage>
        <taxon>Bacteria</taxon>
        <taxon>Pseudomonadati</taxon>
        <taxon>Pseudomonadota</taxon>
        <taxon>Gammaproteobacteria</taxon>
        <taxon>Oceanospirillales</taxon>
        <taxon>Oceanospirillaceae</taxon>
        <taxon>Neptunomonas</taxon>
    </lineage>
</organism>
<dbReference type="EMBL" id="FOOU01000006">
    <property type="protein sequence ID" value="SFG41289.1"/>
    <property type="molecule type" value="Genomic_DNA"/>
</dbReference>
<name>A0A1I2RP84_9GAMM</name>
<evidence type="ECO:0000256" key="3">
    <source>
        <dbReference type="ARBA" id="ARBA00022692"/>
    </source>
</evidence>
<keyword evidence="5 6" id="KW-0472">Membrane</keyword>
<dbReference type="STRING" id="1045558.SAMN05216175_106173"/>
<gene>
    <name evidence="7" type="ORF">SAMN05216175_106173</name>
</gene>
<keyword evidence="3 6" id="KW-0812">Transmembrane</keyword>
<evidence type="ECO:0000256" key="2">
    <source>
        <dbReference type="ARBA" id="ARBA00009773"/>
    </source>
</evidence>
<dbReference type="GO" id="GO:0055085">
    <property type="term" value="P:transmembrane transport"/>
    <property type="evidence" value="ECO:0007669"/>
    <property type="project" value="TreeGrafter"/>
</dbReference>
<feature type="transmembrane region" description="Helical" evidence="6">
    <location>
        <begin position="247"/>
        <end position="266"/>
    </location>
</feature>
<evidence type="ECO:0000256" key="1">
    <source>
        <dbReference type="ARBA" id="ARBA00004141"/>
    </source>
</evidence>
<dbReference type="PANTHER" id="PTHR21716">
    <property type="entry name" value="TRANSMEMBRANE PROTEIN"/>
    <property type="match status" value="1"/>
</dbReference>
<proteinExistence type="inferred from homology"/>
<keyword evidence="8" id="KW-1185">Reference proteome</keyword>
<protein>
    <submittedName>
        <fullName evidence="7">Predicted PurR-regulated permease PerM</fullName>
    </submittedName>
</protein>
<evidence type="ECO:0000256" key="6">
    <source>
        <dbReference type="SAM" id="Phobius"/>
    </source>
</evidence>
<dbReference type="Proteomes" id="UP000198623">
    <property type="component" value="Unassembled WGS sequence"/>
</dbReference>
<evidence type="ECO:0000313" key="8">
    <source>
        <dbReference type="Proteomes" id="UP000198623"/>
    </source>
</evidence>
<keyword evidence="4 6" id="KW-1133">Transmembrane helix</keyword>
<feature type="transmembrane region" description="Helical" evidence="6">
    <location>
        <begin position="12"/>
        <end position="40"/>
    </location>
</feature>
<feature type="transmembrane region" description="Helical" evidence="6">
    <location>
        <begin position="272"/>
        <end position="295"/>
    </location>
</feature>
<dbReference type="PANTHER" id="PTHR21716:SF64">
    <property type="entry name" value="AI-2 TRANSPORT PROTEIN TQSA"/>
    <property type="match status" value="1"/>
</dbReference>
<dbReference type="AlphaFoldDB" id="A0A1I2RP84"/>
<feature type="transmembrane region" description="Helical" evidence="6">
    <location>
        <begin position="152"/>
        <end position="172"/>
    </location>
</feature>
<comment type="subcellular location">
    <subcellularLocation>
        <location evidence="1">Membrane</location>
        <topology evidence="1">Multi-pass membrane protein</topology>
    </subcellularLocation>
</comment>
<feature type="transmembrane region" description="Helical" evidence="6">
    <location>
        <begin position="307"/>
        <end position="338"/>
    </location>
</feature>
<accession>A0A1I2RP84</accession>
<sequence length="376" mass="40699">MENVITSQRLFMLLIIIVVGMLLYLLGPILSPFLVGALLAYLTDPLADRLEVAGVSRTSAVVIVFVILTTIVTLLVLLFIPKLSHQIQVMIKQVPAVIALFEEKAVPAIQAYLGDGVSFGDLQSFKNLIASHWEKTGDIMAQIASGLTRSGLAVVGWIANLLLIPVVTFYLLRDWDVMMEKIAHLLPRNIEPIVSRWAKESDEVLGAFIKGQLLVMLALGCVYAVGLWLVGLDLALLLGMLAGLASIVPYMGFIVGIFAAGIAAYLQFHDPIILMWVAAVFAVGQALEGMVLTPLMVGDKIGLHPVAVIFAIMAGGQLFGFVGVLIALPVAAVIMVFLRHVHDGYKSSHLYGPQALAEQTEDELPQAQDIDVNEKR</sequence>
<evidence type="ECO:0000313" key="7">
    <source>
        <dbReference type="EMBL" id="SFG41289.1"/>
    </source>
</evidence>
<feature type="transmembrane region" description="Helical" evidence="6">
    <location>
        <begin position="213"/>
        <end position="235"/>
    </location>
</feature>